<dbReference type="PANTHER" id="PTHR43201">
    <property type="entry name" value="ACYL-COA SYNTHETASE"/>
    <property type="match status" value="1"/>
</dbReference>
<evidence type="ECO:0000313" key="4">
    <source>
        <dbReference type="EMBL" id="KXS16472.1"/>
    </source>
</evidence>
<keyword evidence="5" id="KW-1185">Reference proteome</keyword>
<dbReference type="Pfam" id="PF00501">
    <property type="entry name" value="AMP-binding"/>
    <property type="match status" value="1"/>
</dbReference>
<dbReference type="SUPFAM" id="SSF56801">
    <property type="entry name" value="Acetyl-CoA synthetase-like"/>
    <property type="match status" value="1"/>
</dbReference>
<comment type="similarity">
    <text evidence="1">Belongs to the ATP-dependent AMP-binding enzyme family.</text>
</comment>
<dbReference type="InterPro" id="IPR025110">
    <property type="entry name" value="AMP-bd_C"/>
</dbReference>
<evidence type="ECO:0000259" key="2">
    <source>
        <dbReference type="Pfam" id="PF00501"/>
    </source>
</evidence>
<dbReference type="EMBL" id="KQ965752">
    <property type="protein sequence ID" value="KXS16472.1"/>
    <property type="molecule type" value="Genomic_DNA"/>
</dbReference>
<dbReference type="GO" id="GO:0006631">
    <property type="term" value="P:fatty acid metabolic process"/>
    <property type="evidence" value="ECO:0007669"/>
    <property type="project" value="TreeGrafter"/>
</dbReference>
<dbReference type="Pfam" id="PF13193">
    <property type="entry name" value="AMP-binding_C"/>
    <property type="match status" value="1"/>
</dbReference>
<proteinExistence type="inferred from homology"/>
<dbReference type="InterPro" id="IPR000873">
    <property type="entry name" value="AMP-dep_synth/lig_dom"/>
</dbReference>
<feature type="domain" description="AMP-dependent synthetase/ligase" evidence="2">
    <location>
        <begin position="86"/>
        <end position="452"/>
    </location>
</feature>
<dbReference type="InterPro" id="IPR045851">
    <property type="entry name" value="AMP-bd_C_sf"/>
</dbReference>
<dbReference type="GO" id="GO:0031956">
    <property type="term" value="F:medium-chain fatty acid-CoA ligase activity"/>
    <property type="evidence" value="ECO:0007669"/>
    <property type="project" value="TreeGrafter"/>
</dbReference>
<evidence type="ECO:0000313" key="5">
    <source>
        <dbReference type="Proteomes" id="UP000070544"/>
    </source>
</evidence>
<dbReference type="CDD" id="cd05941">
    <property type="entry name" value="MCS"/>
    <property type="match status" value="1"/>
</dbReference>
<dbReference type="PANTHER" id="PTHR43201:SF8">
    <property type="entry name" value="ACYL-COA SYNTHETASE FAMILY MEMBER 3"/>
    <property type="match status" value="1"/>
</dbReference>
<dbReference type="STRING" id="1344416.A0A139AI20"/>
<gene>
    <name evidence="4" type="ORF">M427DRAFT_31193</name>
</gene>
<dbReference type="Gene3D" id="3.40.50.12780">
    <property type="entry name" value="N-terminal domain of ligase-like"/>
    <property type="match status" value="1"/>
</dbReference>
<evidence type="ECO:0000259" key="3">
    <source>
        <dbReference type="Pfam" id="PF13193"/>
    </source>
</evidence>
<feature type="domain" description="AMP-binding enzyme C-terminal" evidence="3">
    <location>
        <begin position="506"/>
        <end position="582"/>
    </location>
</feature>
<dbReference type="AlphaFoldDB" id="A0A139AI20"/>
<sequence length="595" mass="64491">MLRPRSIALLRARPSAAALAPFAPLSLASAAAPRSAAHPRRAVACTSLSIPLLPSPSLRSFSSSRSRLSSTAITIPSIPILAHAARHAAAASPRPALVNSDGTEFSYTRLVRDAAELAKALKDGKADLHEARVSFLCPNAYDYAVCLYAIWSAGGVAVPMTSQHPPQDMLYTITNSQSSHVLVHPSLAAKIDPIRADLDATGAKVVEVPDYSSAKRDGAPVDVQMKEFDLERNALFIYTSGTTARPKGAVHTHKNISANVASLVEAWEWTDKDKILHVLPLHHVHGVINILLSALWSGATCEFLHPFNPDRVWDRWMRKERDLSLFMAVPTIYSRLAASFATYTPEKQSAARASCDQFRLMVSGSAPLPATQFQAWKDVSGHELLERYGSTEFGMGLGNPLHGPRVPGTVGLPFPGVTAKLVSVETGEDVTEQVDTPGEIYIRGGAVFKEYWNKPEATTEVLDKDGWYRTGDIAARTSDGLKYYKILGRASVDIIKAGGYKLSALEIERELLDHPGIADVAVFGIPDADLGERVTAVVVPRKGHTVTEDAVREFAKGKVAKYKVPGKVVVLEGEMPRNAMGKVNKKDLIKLYSPK</sequence>
<dbReference type="Gene3D" id="3.30.300.30">
    <property type="match status" value="1"/>
</dbReference>
<dbReference type="OMA" id="IYEYYGM"/>
<dbReference type="OrthoDB" id="2962993at2759"/>
<protein>
    <submittedName>
        <fullName evidence="4">Acetyl-CoA synthetase-like protein</fullName>
    </submittedName>
</protein>
<dbReference type="InterPro" id="IPR042099">
    <property type="entry name" value="ANL_N_sf"/>
</dbReference>
<reference evidence="4 5" key="1">
    <citation type="journal article" date="2015" name="Genome Biol. Evol.">
        <title>Phylogenomic analyses indicate that early fungi evolved digesting cell walls of algal ancestors of land plants.</title>
        <authorList>
            <person name="Chang Y."/>
            <person name="Wang S."/>
            <person name="Sekimoto S."/>
            <person name="Aerts A.L."/>
            <person name="Choi C."/>
            <person name="Clum A."/>
            <person name="LaButti K.M."/>
            <person name="Lindquist E.A."/>
            <person name="Yee Ngan C."/>
            <person name="Ohm R.A."/>
            <person name="Salamov A.A."/>
            <person name="Grigoriev I.V."/>
            <person name="Spatafora J.W."/>
            <person name="Berbee M.L."/>
        </authorList>
    </citation>
    <scope>NUCLEOTIDE SEQUENCE [LARGE SCALE GENOMIC DNA]</scope>
    <source>
        <strain evidence="4 5">JEL478</strain>
    </source>
</reference>
<accession>A0A139AI20</accession>
<name>A0A139AI20_GONPJ</name>
<evidence type="ECO:0000256" key="1">
    <source>
        <dbReference type="ARBA" id="ARBA00006432"/>
    </source>
</evidence>
<dbReference type="Proteomes" id="UP000070544">
    <property type="component" value="Unassembled WGS sequence"/>
</dbReference>
<organism evidence="4 5">
    <name type="scientific">Gonapodya prolifera (strain JEL478)</name>
    <name type="common">Monoblepharis prolifera</name>
    <dbReference type="NCBI Taxonomy" id="1344416"/>
    <lineage>
        <taxon>Eukaryota</taxon>
        <taxon>Fungi</taxon>
        <taxon>Fungi incertae sedis</taxon>
        <taxon>Chytridiomycota</taxon>
        <taxon>Chytridiomycota incertae sedis</taxon>
        <taxon>Monoblepharidomycetes</taxon>
        <taxon>Monoblepharidales</taxon>
        <taxon>Gonapodyaceae</taxon>
        <taxon>Gonapodya</taxon>
    </lineage>
</organism>